<dbReference type="InterPro" id="IPR033900">
    <property type="entry name" value="Gram_neg_porin_domain"/>
</dbReference>
<dbReference type="PANTHER" id="PTHR34501:SF2">
    <property type="entry name" value="OUTER MEMBRANE PORIN F-RELATED"/>
    <property type="match status" value="1"/>
</dbReference>
<dbReference type="RefSeq" id="WP_036831573.1">
    <property type="nucleotide sequence ID" value="NZ_JGVO01001592.1"/>
</dbReference>
<dbReference type="GO" id="GO:0015288">
    <property type="term" value="F:porin activity"/>
    <property type="evidence" value="ECO:0007669"/>
    <property type="project" value="InterPro"/>
</dbReference>
<sequence>MNKKIIALAVAAATASTSVHALEVYNDETNTFSVGGRLAASAKFSDGENSLGSQSSRINFAFTHALDNGWDIGAIAEWGYDALASGDKDSHIFNRLGNVTADKEGIGQFTVGKAWSIHYDVTGKTDLLWVYGGDTAGNYDGIASDGGVHGTGRADDVVQYRTNIQGLQLGLQYQFEDKNDDYHRDYGYQAMAGYDFDFGLGLSAAYGETQFKDRADAKVANAVITYETEALYLAANYGQFRNHQNSTDYSGVFAGAGNNSLTSEGMVKEATGMEFFASYDINQFQLLAGYNHLEDDNSSAKYAYTTLGVAYFTGPVILAAEYKIDTSSKTASGSDADIDDELALLVRYNF</sequence>
<gene>
    <name evidence="6" type="ORF">C9I98_06245</name>
</gene>
<comment type="subcellular location">
    <subcellularLocation>
        <location evidence="1">Cell outer membrane</location>
        <topology evidence="1">Multi-pass membrane protein</topology>
    </subcellularLocation>
</comment>
<dbReference type="EMBL" id="PYMA01000002">
    <property type="protein sequence ID" value="PSW21519.1"/>
    <property type="molecule type" value="Genomic_DNA"/>
</dbReference>
<comment type="caution">
    <text evidence="6">The sequence shown here is derived from an EMBL/GenBank/DDBJ whole genome shotgun (WGS) entry which is preliminary data.</text>
</comment>
<accession>A0A2T3NZ77</accession>
<dbReference type="InterPro" id="IPR050298">
    <property type="entry name" value="Gram-neg_bact_OMP"/>
</dbReference>
<dbReference type="Gene3D" id="2.40.160.10">
    <property type="entry name" value="Porin"/>
    <property type="match status" value="1"/>
</dbReference>
<evidence type="ECO:0000256" key="3">
    <source>
        <dbReference type="ARBA" id="ARBA00023136"/>
    </source>
</evidence>
<dbReference type="PANTHER" id="PTHR34501">
    <property type="entry name" value="PROTEIN YDDL-RELATED"/>
    <property type="match status" value="1"/>
</dbReference>
<feature type="domain" description="Porin" evidence="5">
    <location>
        <begin position="7"/>
        <end position="324"/>
    </location>
</feature>
<evidence type="ECO:0000313" key="7">
    <source>
        <dbReference type="Proteomes" id="UP000241771"/>
    </source>
</evidence>
<protein>
    <submittedName>
        <fullName evidence="6">Porin</fullName>
    </submittedName>
</protein>
<feature type="signal peptide" evidence="4">
    <location>
        <begin position="1"/>
        <end position="21"/>
    </location>
</feature>
<dbReference type="InterPro" id="IPR023614">
    <property type="entry name" value="Porin_dom_sf"/>
</dbReference>
<dbReference type="CDD" id="cd00342">
    <property type="entry name" value="gram_neg_porins"/>
    <property type="match status" value="1"/>
</dbReference>
<name>A0A2T3NZ77_9GAMM</name>
<dbReference type="SUPFAM" id="SSF56935">
    <property type="entry name" value="Porins"/>
    <property type="match status" value="1"/>
</dbReference>
<keyword evidence="3" id="KW-0472">Membrane</keyword>
<feature type="chain" id="PRO_5015606415" evidence="4">
    <location>
        <begin position="22"/>
        <end position="350"/>
    </location>
</feature>
<evidence type="ECO:0000313" key="6">
    <source>
        <dbReference type="EMBL" id="PSW21519.1"/>
    </source>
</evidence>
<evidence type="ECO:0000256" key="2">
    <source>
        <dbReference type="ARBA" id="ARBA00022729"/>
    </source>
</evidence>
<reference evidence="6 7" key="1">
    <citation type="submission" date="2018-01" db="EMBL/GenBank/DDBJ databases">
        <title>Whole genome sequencing of Histamine producing bacteria.</title>
        <authorList>
            <person name="Butler K."/>
        </authorList>
    </citation>
    <scope>NUCLEOTIDE SEQUENCE [LARGE SCALE GENOMIC DNA]</scope>
    <source>
        <strain evidence="6 7">DSM 100436</strain>
    </source>
</reference>
<keyword evidence="2 4" id="KW-0732">Signal</keyword>
<proteinExistence type="predicted"/>
<evidence type="ECO:0000259" key="5">
    <source>
        <dbReference type="Pfam" id="PF13609"/>
    </source>
</evidence>
<dbReference type="GO" id="GO:0009279">
    <property type="term" value="C:cell outer membrane"/>
    <property type="evidence" value="ECO:0007669"/>
    <property type="project" value="UniProtKB-SubCell"/>
</dbReference>
<keyword evidence="7" id="KW-1185">Reference proteome</keyword>
<evidence type="ECO:0000256" key="1">
    <source>
        <dbReference type="ARBA" id="ARBA00004571"/>
    </source>
</evidence>
<organism evidence="6 7">
    <name type="scientific">Photobacterium sanctipauli</name>
    <dbReference type="NCBI Taxonomy" id="1342794"/>
    <lineage>
        <taxon>Bacteria</taxon>
        <taxon>Pseudomonadati</taxon>
        <taxon>Pseudomonadota</taxon>
        <taxon>Gammaproteobacteria</taxon>
        <taxon>Vibrionales</taxon>
        <taxon>Vibrionaceae</taxon>
        <taxon>Photobacterium</taxon>
    </lineage>
</organism>
<dbReference type="AlphaFoldDB" id="A0A2T3NZ77"/>
<dbReference type="OrthoDB" id="784582at2"/>
<dbReference type="Pfam" id="PF13609">
    <property type="entry name" value="Porin_4"/>
    <property type="match status" value="1"/>
</dbReference>
<dbReference type="Proteomes" id="UP000241771">
    <property type="component" value="Unassembled WGS sequence"/>
</dbReference>
<evidence type="ECO:0000256" key="4">
    <source>
        <dbReference type="SAM" id="SignalP"/>
    </source>
</evidence>